<keyword evidence="3" id="KW-1185">Reference proteome</keyword>
<feature type="compositionally biased region" description="Polar residues" evidence="1">
    <location>
        <begin position="335"/>
        <end position="347"/>
    </location>
</feature>
<name>A0AAI9T4T0_PENTH</name>
<evidence type="ECO:0000313" key="3">
    <source>
        <dbReference type="Proteomes" id="UP001227192"/>
    </source>
</evidence>
<sequence length="383" mass="43105">MLRSVLGLPRSYWKVLDENMNLARYLELPLMSNTLAKNIDALFENPQPHLIETSNTLEVNITWSDAADAHYQPEPQEDGSYHLWLSGRSAKVRLSQYDHNIVLPGNIQRLVHPLSHEPDVQMERDTLALAASEISSWNQLALELVQTNKNVLEKLKEKLDTLSATKVTNPDSQVSGPPKHAVIPVQHATSPKGGRGNFATNGQPWDHDDKIRLPGWFEPRRHLPKKQIELEFKRDFDHRRKYSGIYAIWYQQEGKKRKKALRHKGNPSNPCAAKRCQLTVASDCNRTSLGSTSSNSSQSAGAPQPDDMCPTPSKSVTEESMATRKECQSRRSEKAISSGQPNRTASRAQFRYSDVGNMQFVGSNEAMDPHQQRSPSFLGHILN</sequence>
<reference evidence="2" key="2">
    <citation type="journal article" date="2016" name="Fungal Biol.">
        <title>Ochratoxin A production by Penicillium thymicola.</title>
        <authorList>
            <person name="Nguyen H.D.T."/>
            <person name="McMullin D.R."/>
            <person name="Ponomareva E."/>
            <person name="Riley R."/>
            <person name="Pomraning K.R."/>
            <person name="Baker S.E."/>
            <person name="Seifert K.A."/>
        </authorList>
    </citation>
    <scope>NUCLEOTIDE SEQUENCE</scope>
    <source>
        <strain evidence="2">DAOM 180753</strain>
    </source>
</reference>
<accession>A0AAI9T4T0</accession>
<protein>
    <submittedName>
        <fullName evidence="2">Uncharacterized protein</fullName>
    </submittedName>
</protein>
<feature type="compositionally biased region" description="Basic and acidic residues" evidence="1">
    <location>
        <begin position="321"/>
        <end position="334"/>
    </location>
</feature>
<gene>
    <name evidence="2" type="ORF">VN97_g12809</name>
</gene>
<feature type="compositionally biased region" description="Low complexity" evidence="1">
    <location>
        <begin position="287"/>
        <end position="305"/>
    </location>
</feature>
<proteinExistence type="predicted"/>
<comment type="caution">
    <text evidence="2">The sequence shown here is derived from an EMBL/GenBank/DDBJ whole genome shotgun (WGS) entry which is preliminary data.</text>
</comment>
<evidence type="ECO:0000313" key="2">
    <source>
        <dbReference type="EMBL" id="KAJ9480721.1"/>
    </source>
</evidence>
<dbReference type="AlphaFoldDB" id="A0AAI9T4T0"/>
<feature type="region of interest" description="Disordered" evidence="1">
    <location>
        <begin position="287"/>
        <end position="383"/>
    </location>
</feature>
<dbReference type="EMBL" id="LACB01001138">
    <property type="protein sequence ID" value="KAJ9480721.1"/>
    <property type="molecule type" value="Genomic_DNA"/>
</dbReference>
<dbReference type="Proteomes" id="UP001227192">
    <property type="component" value="Unassembled WGS sequence"/>
</dbReference>
<organism evidence="2 3">
    <name type="scientific">Penicillium thymicola</name>
    <dbReference type="NCBI Taxonomy" id="293382"/>
    <lineage>
        <taxon>Eukaryota</taxon>
        <taxon>Fungi</taxon>
        <taxon>Dikarya</taxon>
        <taxon>Ascomycota</taxon>
        <taxon>Pezizomycotina</taxon>
        <taxon>Eurotiomycetes</taxon>
        <taxon>Eurotiomycetidae</taxon>
        <taxon>Eurotiales</taxon>
        <taxon>Aspergillaceae</taxon>
        <taxon>Penicillium</taxon>
    </lineage>
</organism>
<evidence type="ECO:0000256" key="1">
    <source>
        <dbReference type="SAM" id="MobiDB-lite"/>
    </source>
</evidence>
<reference evidence="2" key="1">
    <citation type="submission" date="2015-06" db="EMBL/GenBank/DDBJ databases">
        <authorList>
            <person name="Nguyen H."/>
        </authorList>
    </citation>
    <scope>NUCLEOTIDE SEQUENCE</scope>
    <source>
        <strain evidence="2">DAOM 180753</strain>
    </source>
</reference>